<dbReference type="PANTHER" id="PTHR10903:SF135">
    <property type="entry name" value="TRANSLOCASE OF CHLOROPLAST 120, CHLOROPLASTIC-RELATED"/>
    <property type="match status" value="1"/>
</dbReference>
<comment type="cofactor">
    <cofactor evidence="1">
        <name>Mg(2+)</name>
        <dbReference type="ChEBI" id="CHEBI:18420"/>
    </cofactor>
</comment>
<evidence type="ECO:0000256" key="16">
    <source>
        <dbReference type="ARBA" id="ARBA00024013"/>
    </source>
</evidence>
<sequence length="339" mass="38204">MIVLLPRLIGHSRTQCAQVRAKASRAGPVNILMLGATGHGKSSLGNFLLHPDLRYIFEEDGCRQPFRVGDDRLSCTASCSIKDSPDGQVRIMDTPGLNESHERDLHHMINVVKTARQLHHVHAVILAMKMDSRMDQTYKDTIQYYYKLLGDEVFKTNSNLILVLTDYRPKDRKYKKDPELLGRIVSQSADDVQKELELPVAPFTVPINSVPQDEDELKQSRGPRDQILDLAVRNMAPAVLQTLQVPKTEGVQRRHGKEAARLQGIIAEKEETKKQLLKLPDPVKMQARLLEDEMKTFDTERKNLRAGIEALDKEELCKVAEVHGGNSPHRHHGGRVLSG</sequence>
<keyword evidence="9" id="KW-0378">Hydrolase</keyword>
<organism evidence="18 19">
    <name type="scientific">Symbiodinium natans</name>
    <dbReference type="NCBI Taxonomy" id="878477"/>
    <lineage>
        <taxon>Eukaryota</taxon>
        <taxon>Sar</taxon>
        <taxon>Alveolata</taxon>
        <taxon>Dinophyceae</taxon>
        <taxon>Suessiales</taxon>
        <taxon>Symbiodiniaceae</taxon>
        <taxon>Symbiodinium</taxon>
    </lineage>
</organism>
<reference evidence="18" key="1">
    <citation type="submission" date="2021-02" db="EMBL/GenBank/DDBJ databases">
        <authorList>
            <person name="Dougan E. K."/>
            <person name="Rhodes N."/>
            <person name="Thang M."/>
            <person name="Chan C."/>
        </authorList>
    </citation>
    <scope>NUCLEOTIDE SEQUENCE</scope>
</reference>
<keyword evidence="14" id="KW-0342">GTP-binding</keyword>
<dbReference type="InterPro" id="IPR045058">
    <property type="entry name" value="GIMA/IAN/Toc"/>
</dbReference>
<proteinExistence type="predicted"/>
<dbReference type="GO" id="GO:0016787">
    <property type="term" value="F:hydrolase activity"/>
    <property type="evidence" value="ECO:0007669"/>
    <property type="project" value="UniProtKB-KW"/>
</dbReference>
<evidence type="ECO:0000256" key="11">
    <source>
        <dbReference type="ARBA" id="ARBA00022842"/>
    </source>
</evidence>
<keyword evidence="13" id="KW-1133">Transmembrane helix</keyword>
<dbReference type="InterPro" id="IPR006703">
    <property type="entry name" value="G_AIG1"/>
</dbReference>
<feature type="domain" description="AIG1-type G" evidence="17">
    <location>
        <begin position="30"/>
        <end position="166"/>
    </location>
</feature>
<evidence type="ECO:0000256" key="7">
    <source>
        <dbReference type="ARBA" id="ARBA00022723"/>
    </source>
</evidence>
<dbReference type="SUPFAM" id="SSF52540">
    <property type="entry name" value="P-loop containing nucleoside triphosphate hydrolases"/>
    <property type="match status" value="1"/>
</dbReference>
<evidence type="ECO:0000256" key="8">
    <source>
        <dbReference type="ARBA" id="ARBA00022741"/>
    </source>
</evidence>
<keyword evidence="11" id="KW-0460">Magnesium</keyword>
<dbReference type="PANTHER" id="PTHR10903">
    <property type="entry name" value="GTPASE, IMAP FAMILY MEMBER-RELATED"/>
    <property type="match status" value="1"/>
</dbReference>
<evidence type="ECO:0000256" key="9">
    <source>
        <dbReference type="ARBA" id="ARBA00022801"/>
    </source>
</evidence>
<dbReference type="OrthoDB" id="436212at2759"/>
<protein>
    <submittedName>
        <fullName evidence="18">HERC6 protein</fullName>
    </submittedName>
</protein>
<evidence type="ECO:0000256" key="6">
    <source>
        <dbReference type="ARBA" id="ARBA00022692"/>
    </source>
</evidence>
<keyword evidence="7" id="KW-0479">Metal-binding</keyword>
<keyword evidence="5" id="KW-0934">Plastid</keyword>
<evidence type="ECO:0000256" key="2">
    <source>
        <dbReference type="ARBA" id="ARBA00004167"/>
    </source>
</evidence>
<keyword evidence="3" id="KW-0813">Transport</keyword>
<dbReference type="Gene3D" id="3.40.50.300">
    <property type="entry name" value="P-loop containing nucleotide triphosphate hydrolases"/>
    <property type="match status" value="1"/>
</dbReference>
<evidence type="ECO:0000256" key="13">
    <source>
        <dbReference type="ARBA" id="ARBA00022989"/>
    </source>
</evidence>
<evidence type="ECO:0000256" key="4">
    <source>
        <dbReference type="ARBA" id="ARBA00022528"/>
    </source>
</evidence>
<evidence type="ECO:0000256" key="14">
    <source>
        <dbReference type="ARBA" id="ARBA00023134"/>
    </source>
</evidence>
<evidence type="ECO:0000313" key="19">
    <source>
        <dbReference type="Proteomes" id="UP000604046"/>
    </source>
</evidence>
<evidence type="ECO:0000256" key="15">
    <source>
        <dbReference type="ARBA" id="ARBA00023136"/>
    </source>
</evidence>
<evidence type="ECO:0000256" key="3">
    <source>
        <dbReference type="ARBA" id="ARBA00022448"/>
    </source>
</evidence>
<keyword evidence="19" id="KW-1185">Reference proteome</keyword>
<evidence type="ECO:0000256" key="1">
    <source>
        <dbReference type="ARBA" id="ARBA00001946"/>
    </source>
</evidence>
<name>A0A812JAG2_9DINO</name>
<accession>A0A812JAG2</accession>
<comment type="subcellular location">
    <subcellularLocation>
        <location evidence="2">Membrane</location>
        <topology evidence="2">Single-pass membrane protein</topology>
    </subcellularLocation>
    <subcellularLocation>
        <location evidence="16">Plastid</location>
        <location evidence="16">Chloroplast outer membrane</location>
    </subcellularLocation>
</comment>
<evidence type="ECO:0000313" key="18">
    <source>
        <dbReference type="EMBL" id="CAE7199511.1"/>
    </source>
</evidence>
<dbReference type="Proteomes" id="UP000604046">
    <property type="component" value="Unassembled WGS sequence"/>
</dbReference>
<comment type="caution">
    <text evidence="18">The sequence shown here is derived from an EMBL/GenBank/DDBJ whole genome shotgun (WGS) entry which is preliminary data.</text>
</comment>
<keyword evidence="8" id="KW-0547">Nucleotide-binding</keyword>
<dbReference type="AlphaFoldDB" id="A0A812JAG2"/>
<dbReference type="GO" id="GO:0005525">
    <property type="term" value="F:GTP binding"/>
    <property type="evidence" value="ECO:0007669"/>
    <property type="project" value="UniProtKB-KW"/>
</dbReference>
<dbReference type="GO" id="GO:0009707">
    <property type="term" value="C:chloroplast outer membrane"/>
    <property type="evidence" value="ECO:0007669"/>
    <property type="project" value="UniProtKB-SubCell"/>
</dbReference>
<keyword evidence="4" id="KW-0150">Chloroplast</keyword>
<evidence type="ECO:0000256" key="10">
    <source>
        <dbReference type="ARBA" id="ARBA00022805"/>
    </source>
</evidence>
<evidence type="ECO:0000256" key="5">
    <source>
        <dbReference type="ARBA" id="ARBA00022640"/>
    </source>
</evidence>
<keyword evidence="10" id="KW-1002">Plastid outer membrane</keyword>
<keyword evidence="6" id="KW-0812">Transmembrane</keyword>
<keyword evidence="12" id="KW-0653">Protein transport</keyword>
<dbReference type="GO" id="GO:0046872">
    <property type="term" value="F:metal ion binding"/>
    <property type="evidence" value="ECO:0007669"/>
    <property type="project" value="UniProtKB-KW"/>
</dbReference>
<dbReference type="InterPro" id="IPR027417">
    <property type="entry name" value="P-loop_NTPase"/>
</dbReference>
<dbReference type="EMBL" id="CAJNDS010000380">
    <property type="protein sequence ID" value="CAE7199511.1"/>
    <property type="molecule type" value="Genomic_DNA"/>
</dbReference>
<gene>
    <name evidence="18" type="primary">HERC6</name>
    <name evidence="18" type="ORF">SNAT2548_LOCUS5867</name>
</gene>
<evidence type="ECO:0000259" key="17">
    <source>
        <dbReference type="Pfam" id="PF04548"/>
    </source>
</evidence>
<dbReference type="GO" id="GO:0015031">
    <property type="term" value="P:protein transport"/>
    <property type="evidence" value="ECO:0007669"/>
    <property type="project" value="UniProtKB-KW"/>
</dbReference>
<keyword evidence="15" id="KW-0472">Membrane</keyword>
<dbReference type="CDD" id="cd00882">
    <property type="entry name" value="Ras_like_GTPase"/>
    <property type="match status" value="1"/>
</dbReference>
<dbReference type="Pfam" id="PF04548">
    <property type="entry name" value="AIG1"/>
    <property type="match status" value="1"/>
</dbReference>
<evidence type="ECO:0000256" key="12">
    <source>
        <dbReference type="ARBA" id="ARBA00022927"/>
    </source>
</evidence>